<keyword evidence="3" id="KW-0109">Calcium transport</keyword>
<keyword evidence="9" id="KW-0406">Ion transport</keyword>
<keyword evidence="4" id="KW-0107">Calcium channel</keyword>
<evidence type="ECO:0000313" key="16">
    <source>
        <dbReference type="EMBL" id="CAJ1379147.1"/>
    </source>
</evidence>
<evidence type="ECO:0000256" key="10">
    <source>
        <dbReference type="ARBA" id="ARBA00023136"/>
    </source>
</evidence>
<dbReference type="GO" id="GO:0098703">
    <property type="term" value="P:calcium ion import across plasma membrane"/>
    <property type="evidence" value="ECO:0007669"/>
    <property type="project" value="TreeGrafter"/>
</dbReference>
<evidence type="ECO:0000256" key="6">
    <source>
        <dbReference type="ARBA" id="ARBA00022837"/>
    </source>
</evidence>
<protein>
    <recommendedName>
        <fullName evidence="15">Ion transport domain-containing protein</fullName>
    </recommendedName>
</protein>
<dbReference type="AlphaFoldDB" id="A0AA36I2S2"/>
<feature type="transmembrane region" description="Helical" evidence="14">
    <location>
        <begin position="352"/>
        <end position="384"/>
    </location>
</feature>
<proteinExistence type="predicted"/>
<dbReference type="InterPro" id="IPR027359">
    <property type="entry name" value="Volt_channel_dom_sf"/>
</dbReference>
<dbReference type="EMBL" id="CAUJNA010000602">
    <property type="protein sequence ID" value="CAJ1379147.1"/>
    <property type="molecule type" value="Genomic_DNA"/>
</dbReference>
<keyword evidence="8 14" id="KW-1133">Transmembrane helix</keyword>
<evidence type="ECO:0000313" key="17">
    <source>
        <dbReference type="Proteomes" id="UP001178507"/>
    </source>
</evidence>
<feature type="transmembrane region" description="Helical" evidence="14">
    <location>
        <begin position="434"/>
        <end position="466"/>
    </location>
</feature>
<reference evidence="16" key="1">
    <citation type="submission" date="2023-08" db="EMBL/GenBank/DDBJ databases">
        <authorList>
            <person name="Chen Y."/>
            <person name="Shah S."/>
            <person name="Dougan E. K."/>
            <person name="Thang M."/>
            <person name="Chan C."/>
        </authorList>
    </citation>
    <scope>NUCLEOTIDE SEQUENCE</scope>
</reference>
<accession>A0AA36I2S2</accession>
<dbReference type="Gene3D" id="1.10.287.70">
    <property type="match status" value="1"/>
</dbReference>
<dbReference type="Gene3D" id="1.20.120.350">
    <property type="entry name" value="Voltage-gated potassium channels. Chain C"/>
    <property type="match status" value="1"/>
</dbReference>
<keyword evidence="2" id="KW-0813">Transport</keyword>
<dbReference type="InterPro" id="IPR018247">
    <property type="entry name" value="EF_Hand_1_Ca_BS"/>
</dbReference>
<evidence type="ECO:0000256" key="5">
    <source>
        <dbReference type="ARBA" id="ARBA00022692"/>
    </source>
</evidence>
<evidence type="ECO:0000256" key="4">
    <source>
        <dbReference type="ARBA" id="ARBA00022673"/>
    </source>
</evidence>
<evidence type="ECO:0000256" key="12">
    <source>
        <dbReference type="ARBA" id="ARBA00023303"/>
    </source>
</evidence>
<keyword evidence="10 14" id="KW-0472">Membrane</keyword>
<feature type="domain" description="Ion transport" evidence="15">
    <location>
        <begin position="223"/>
        <end position="464"/>
    </location>
</feature>
<keyword evidence="6" id="KW-0106">Calcium</keyword>
<feature type="transmembrane region" description="Helical" evidence="14">
    <location>
        <begin position="224"/>
        <end position="242"/>
    </location>
</feature>
<dbReference type="Pfam" id="PF00520">
    <property type="entry name" value="Ion_trans"/>
    <property type="match status" value="1"/>
</dbReference>
<name>A0AA36I2S2_9DINO</name>
<evidence type="ECO:0000256" key="14">
    <source>
        <dbReference type="SAM" id="Phobius"/>
    </source>
</evidence>
<keyword evidence="5 14" id="KW-0812">Transmembrane</keyword>
<dbReference type="PANTHER" id="PTHR45628">
    <property type="entry name" value="VOLTAGE-DEPENDENT CALCIUM CHANNEL TYPE A SUBUNIT ALPHA-1"/>
    <property type="match status" value="1"/>
</dbReference>
<dbReference type="PANTHER" id="PTHR45628:SF7">
    <property type="entry name" value="VOLTAGE-DEPENDENT CALCIUM CHANNEL TYPE A SUBUNIT ALPHA-1"/>
    <property type="match status" value="1"/>
</dbReference>
<feature type="region of interest" description="Disordered" evidence="13">
    <location>
        <begin position="583"/>
        <end position="615"/>
    </location>
</feature>
<keyword evidence="7" id="KW-0851">Voltage-gated channel</keyword>
<evidence type="ECO:0000256" key="3">
    <source>
        <dbReference type="ARBA" id="ARBA00022568"/>
    </source>
</evidence>
<evidence type="ECO:0000256" key="7">
    <source>
        <dbReference type="ARBA" id="ARBA00022882"/>
    </source>
</evidence>
<dbReference type="SUPFAM" id="SSF81324">
    <property type="entry name" value="Voltage-gated potassium channels"/>
    <property type="match status" value="1"/>
</dbReference>
<gene>
    <name evidence="16" type="ORF">EVOR1521_LOCUS7476</name>
</gene>
<feature type="region of interest" description="Disordered" evidence="13">
    <location>
        <begin position="97"/>
        <end position="117"/>
    </location>
</feature>
<keyword evidence="12" id="KW-0407">Ion channel</keyword>
<dbReference type="InterPro" id="IPR050599">
    <property type="entry name" value="VDCC_alpha-1_subunit"/>
</dbReference>
<comment type="subcellular location">
    <subcellularLocation>
        <location evidence="1">Membrane</location>
        <topology evidence="1">Multi-pass membrane protein</topology>
    </subcellularLocation>
</comment>
<evidence type="ECO:0000256" key="1">
    <source>
        <dbReference type="ARBA" id="ARBA00004141"/>
    </source>
</evidence>
<keyword evidence="17" id="KW-1185">Reference proteome</keyword>
<evidence type="ECO:0000256" key="13">
    <source>
        <dbReference type="SAM" id="MobiDB-lite"/>
    </source>
</evidence>
<dbReference type="PROSITE" id="PS00018">
    <property type="entry name" value="EF_HAND_1"/>
    <property type="match status" value="1"/>
</dbReference>
<evidence type="ECO:0000256" key="8">
    <source>
        <dbReference type="ARBA" id="ARBA00022989"/>
    </source>
</evidence>
<evidence type="ECO:0000256" key="9">
    <source>
        <dbReference type="ARBA" id="ARBA00023065"/>
    </source>
</evidence>
<organism evidence="16 17">
    <name type="scientific">Effrenium voratum</name>
    <dbReference type="NCBI Taxonomy" id="2562239"/>
    <lineage>
        <taxon>Eukaryota</taxon>
        <taxon>Sar</taxon>
        <taxon>Alveolata</taxon>
        <taxon>Dinophyceae</taxon>
        <taxon>Suessiales</taxon>
        <taxon>Symbiodiniaceae</taxon>
        <taxon>Effrenium</taxon>
    </lineage>
</organism>
<evidence type="ECO:0000259" key="15">
    <source>
        <dbReference type="Pfam" id="PF00520"/>
    </source>
</evidence>
<dbReference type="GO" id="GO:0008331">
    <property type="term" value="F:high voltage-gated calcium channel activity"/>
    <property type="evidence" value="ECO:0007669"/>
    <property type="project" value="TreeGrafter"/>
</dbReference>
<sequence length="615" mass="68104">MATIPGREPSGELESLIDEIRMDKGASLPVDQKHSVGVPQLLHQVETLQKVVAATCDSMTRLISKQAEASKERERETSCLHRENKLLKCRLADLEGKNNLPGAMGEGDADRAAGAGTEPQMGVNQAWAEVPGQPDPGVSSAGLTGIVPAPSPSVMSASRQQQLGQKEEDLDAKFAAAAAREAAVFVDADALKRQLKQNLSKETYDVSMFYWETGRCQRMARSSCFENVTLFMIAINSIWIWIDTDLNSASTLLDADAVFIIVENSFCVYFVFELAVRFGAFKVKRNCFRDAWFMFDSVLVALMVFETWILTIAVAAMGSGAMSSPSFLRVLRLFRLTRMARMARLLRACPELFVMLKAIGVAFRSVMFALLLLLGVVYVFAIFFTQLLDGKAKQSGDIAYDNFRTVAVSMNTLLLNGALPDQADLINGLLAEHWFYYGLILIYLLLASLTVMNMLIGILCEVISVVSHVESEEMKLTAVKYSLQRILEETEADSDGDKKLNREELELLLANPKAVRTLADVGVDLLALVDLMDFIFEQNEDLTFPEFMDIVLDLRGDNAATVKDIVDLRRFVSSQTKKIERVYQEAASRPTNPAISVLKPPSVPQPSLEDHISRP</sequence>
<feature type="transmembrane region" description="Helical" evidence="14">
    <location>
        <begin position="257"/>
        <end position="276"/>
    </location>
</feature>
<evidence type="ECO:0000256" key="2">
    <source>
        <dbReference type="ARBA" id="ARBA00022448"/>
    </source>
</evidence>
<dbReference type="InterPro" id="IPR005821">
    <property type="entry name" value="Ion_trans_dom"/>
</dbReference>
<comment type="caution">
    <text evidence="16">The sequence shown here is derived from an EMBL/GenBank/DDBJ whole genome shotgun (WGS) entry which is preliminary data.</text>
</comment>
<dbReference type="Proteomes" id="UP001178507">
    <property type="component" value="Unassembled WGS sequence"/>
</dbReference>
<keyword evidence="11" id="KW-0325">Glycoprotein</keyword>
<evidence type="ECO:0000256" key="11">
    <source>
        <dbReference type="ARBA" id="ARBA00023180"/>
    </source>
</evidence>
<dbReference type="GO" id="GO:0005891">
    <property type="term" value="C:voltage-gated calcium channel complex"/>
    <property type="evidence" value="ECO:0007669"/>
    <property type="project" value="TreeGrafter"/>
</dbReference>